<dbReference type="Proteomes" id="UP000308530">
    <property type="component" value="Chromosome"/>
</dbReference>
<evidence type="ECO:0000259" key="1">
    <source>
        <dbReference type="Pfam" id="PF20376"/>
    </source>
</evidence>
<evidence type="ECO:0000313" key="2">
    <source>
        <dbReference type="EMBL" id="QLF68423.1"/>
    </source>
</evidence>
<name>A0ABX6QIR4_9HYPH</name>
<feature type="domain" description="DUF6671" evidence="1">
    <location>
        <begin position="55"/>
        <end position="275"/>
    </location>
</feature>
<reference evidence="2 3" key="1">
    <citation type="submission" date="2020-06" db="EMBL/GenBank/DDBJ databases">
        <title>Genome sequence of Rhizobium sp strain ADMK78.</title>
        <authorList>
            <person name="Rahi P."/>
        </authorList>
    </citation>
    <scope>NUCLEOTIDE SEQUENCE [LARGE SCALE GENOMIC DNA]</scope>
    <source>
        <strain evidence="2 3">ADMK78</strain>
    </source>
</reference>
<dbReference type="InterPro" id="IPR046612">
    <property type="entry name" value="DUF6671"/>
</dbReference>
<dbReference type="EMBL" id="CP058350">
    <property type="protein sequence ID" value="QLF68423.1"/>
    <property type="molecule type" value="Genomic_DNA"/>
</dbReference>
<dbReference type="Pfam" id="PF20376">
    <property type="entry name" value="DUF6671"/>
    <property type="match status" value="1"/>
</dbReference>
<sequence length="275" mass="29184">MLATMHGKEAAIAPSLLAKLGLAVFVPADLDTDVLGTFSGEVPRRQGILETAVAKANMAMDKTGATIGIASEGAYGPHPRVAFLAAGTELMVLVDRDRNIVIHEHMVDEAPAYGSFEASTLEEALDQLTRLGFPQHAVMVRAVDGSGILAGLSKGIRSHVEFEGAFGRALTASGSQRVIVMNDMRADRNPTRMRFLEKLAARFADRIATLCPSCGTPGFGVTGTRIGLPCEWCGGPTHLVSHEVSSCACCDHELVMPRSDGMRFGDPALCPHCNP</sequence>
<organism evidence="2 3">
    <name type="scientific">Peteryoungia desertarenae</name>
    <dbReference type="NCBI Taxonomy" id="1813451"/>
    <lineage>
        <taxon>Bacteria</taxon>
        <taxon>Pseudomonadati</taxon>
        <taxon>Pseudomonadota</taxon>
        <taxon>Alphaproteobacteria</taxon>
        <taxon>Hyphomicrobiales</taxon>
        <taxon>Rhizobiaceae</taxon>
        <taxon>Peteryoungia</taxon>
    </lineage>
</organism>
<keyword evidence="3" id="KW-1185">Reference proteome</keyword>
<dbReference type="RefSeq" id="WP_138288509.1">
    <property type="nucleotide sequence ID" value="NZ_CP058350.1"/>
</dbReference>
<proteinExistence type="predicted"/>
<gene>
    <name evidence="2" type="ORF">FE840_002030</name>
</gene>
<protein>
    <recommendedName>
        <fullName evidence="1">DUF6671 domain-containing protein</fullName>
    </recommendedName>
</protein>
<accession>A0ABX6QIR4</accession>
<evidence type="ECO:0000313" key="3">
    <source>
        <dbReference type="Proteomes" id="UP000308530"/>
    </source>
</evidence>